<dbReference type="GO" id="GO:0016301">
    <property type="term" value="F:kinase activity"/>
    <property type="evidence" value="ECO:0007669"/>
    <property type="project" value="UniProtKB-KW"/>
</dbReference>
<evidence type="ECO:0000259" key="12">
    <source>
        <dbReference type="PROSITE" id="PS50110"/>
    </source>
</evidence>
<evidence type="ECO:0000256" key="5">
    <source>
        <dbReference type="ARBA" id="ARBA00023125"/>
    </source>
</evidence>
<dbReference type="Gene3D" id="2.60.40.10">
    <property type="entry name" value="Immunoglobulins"/>
    <property type="match status" value="1"/>
</dbReference>
<dbReference type="SMART" id="SM00342">
    <property type="entry name" value="HTH_ARAC"/>
    <property type="match status" value="1"/>
</dbReference>
<dbReference type="Pfam" id="PF00072">
    <property type="entry name" value="Response_reg"/>
    <property type="match status" value="1"/>
</dbReference>
<keyword evidence="9" id="KW-1133">Transmembrane helix</keyword>
<keyword evidence="5" id="KW-0238">DNA-binding</keyword>
<dbReference type="PRINTS" id="PR00344">
    <property type="entry name" value="BCTRLSENSOR"/>
</dbReference>
<evidence type="ECO:0000256" key="1">
    <source>
        <dbReference type="ARBA" id="ARBA00000085"/>
    </source>
</evidence>
<dbReference type="InterPro" id="IPR036890">
    <property type="entry name" value="HATPase_C_sf"/>
</dbReference>
<reference evidence="14" key="1">
    <citation type="journal article" date="2019" name="Int. J. Syst. Evol. Microbiol.">
        <title>The Global Catalogue of Microorganisms (GCM) 10K type strain sequencing project: providing services to taxonomists for standard genome sequencing and annotation.</title>
        <authorList>
            <consortium name="The Broad Institute Genomics Platform"/>
            <consortium name="The Broad Institute Genome Sequencing Center for Infectious Disease"/>
            <person name="Wu L."/>
            <person name="Ma J."/>
        </authorList>
    </citation>
    <scope>NUCLEOTIDE SEQUENCE [LARGE SCALE GENOMIC DNA]</scope>
    <source>
        <strain evidence="14">CGMCC 1.16060</strain>
    </source>
</reference>
<keyword evidence="13" id="KW-0808">Transferase</keyword>
<dbReference type="InterPro" id="IPR005467">
    <property type="entry name" value="His_kinase_dom"/>
</dbReference>
<dbReference type="SMART" id="SM00387">
    <property type="entry name" value="HATPase_c"/>
    <property type="match status" value="1"/>
</dbReference>
<dbReference type="Gene3D" id="2.130.10.10">
    <property type="entry name" value="YVTN repeat-like/Quinoprotein amine dehydrogenase"/>
    <property type="match status" value="3"/>
</dbReference>
<keyword evidence="8" id="KW-0175">Coiled coil</keyword>
<dbReference type="InterPro" id="IPR015943">
    <property type="entry name" value="WD40/YVTN_repeat-like_dom_sf"/>
</dbReference>
<proteinExistence type="predicted"/>
<evidence type="ECO:0000256" key="7">
    <source>
        <dbReference type="PROSITE-ProRule" id="PRU00169"/>
    </source>
</evidence>
<dbReference type="Pfam" id="PF12833">
    <property type="entry name" value="HTH_18"/>
    <property type="match status" value="1"/>
</dbReference>
<keyword evidence="9" id="KW-0472">Membrane</keyword>
<dbReference type="Gene3D" id="1.10.10.60">
    <property type="entry name" value="Homeodomain-like"/>
    <property type="match status" value="2"/>
</dbReference>
<dbReference type="InterPro" id="IPR003594">
    <property type="entry name" value="HATPase_dom"/>
</dbReference>
<keyword evidence="3 7" id="KW-0597">Phosphoprotein</keyword>
<evidence type="ECO:0000313" key="13">
    <source>
        <dbReference type="EMBL" id="GGF22076.1"/>
    </source>
</evidence>
<dbReference type="InterPro" id="IPR009057">
    <property type="entry name" value="Homeodomain-like_sf"/>
</dbReference>
<dbReference type="Gene3D" id="3.40.50.2300">
    <property type="match status" value="1"/>
</dbReference>
<dbReference type="SUPFAM" id="SSF63829">
    <property type="entry name" value="Calcium-dependent phosphotriesterase"/>
    <property type="match status" value="3"/>
</dbReference>
<dbReference type="InterPro" id="IPR036097">
    <property type="entry name" value="HisK_dim/P_sf"/>
</dbReference>
<comment type="catalytic activity">
    <reaction evidence="1">
        <text>ATP + protein L-histidine = ADP + protein N-phospho-L-histidine.</text>
        <dbReference type="EC" id="2.7.13.3"/>
    </reaction>
</comment>
<dbReference type="InterPro" id="IPR011110">
    <property type="entry name" value="Reg_prop"/>
</dbReference>
<dbReference type="InterPro" id="IPR003661">
    <property type="entry name" value="HisK_dim/P_dom"/>
</dbReference>
<dbReference type="SMART" id="SM00388">
    <property type="entry name" value="HisKA"/>
    <property type="match status" value="1"/>
</dbReference>
<evidence type="ECO:0000313" key="14">
    <source>
        <dbReference type="Proteomes" id="UP000655016"/>
    </source>
</evidence>
<dbReference type="Gene3D" id="1.10.287.130">
    <property type="match status" value="1"/>
</dbReference>
<organism evidence="13 14">
    <name type="scientific">Flavobacterium limi</name>
    <dbReference type="NCBI Taxonomy" id="2045105"/>
    <lineage>
        <taxon>Bacteria</taxon>
        <taxon>Pseudomonadati</taxon>
        <taxon>Bacteroidota</taxon>
        <taxon>Flavobacteriia</taxon>
        <taxon>Flavobacteriales</taxon>
        <taxon>Flavobacteriaceae</taxon>
        <taxon>Flavobacterium</taxon>
    </lineage>
</organism>
<dbReference type="EMBL" id="BMKP01000008">
    <property type="protein sequence ID" value="GGF22076.1"/>
    <property type="molecule type" value="Genomic_DNA"/>
</dbReference>
<protein>
    <recommendedName>
        <fullName evidence="2">histidine kinase</fullName>
        <ecNumber evidence="2">2.7.13.3</ecNumber>
    </recommendedName>
</protein>
<dbReference type="PROSITE" id="PS50110">
    <property type="entry name" value="RESPONSE_REGULATORY"/>
    <property type="match status" value="1"/>
</dbReference>
<evidence type="ECO:0000256" key="8">
    <source>
        <dbReference type="SAM" id="Coils"/>
    </source>
</evidence>
<dbReference type="SMART" id="SM00448">
    <property type="entry name" value="REC"/>
    <property type="match status" value="1"/>
</dbReference>
<evidence type="ECO:0000259" key="11">
    <source>
        <dbReference type="PROSITE" id="PS50109"/>
    </source>
</evidence>
<dbReference type="Gene3D" id="3.30.565.10">
    <property type="entry name" value="Histidine kinase-like ATPase, C-terminal domain"/>
    <property type="match status" value="1"/>
</dbReference>
<dbReference type="Pfam" id="PF00512">
    <property type="entry name" value="HisKA"/>
    <property type="match status" value="1"/>
</dbReference>
<dbReference type="InterPro" id="IPR011006">
    <property type="entry name" value="CheY-like_superfamily"/>
</dbReference>
<dbReference type="InterPro" id="IPR013783">
    <property type="entry name" value="Ig-like_fold"/>
</dbReference>
<dbReference type="InterPro" id="IPR018062">
    <property type="entry name" value="HTH_AraC-typ_CS"/>
</dbReference>
<evidence type="ECO:0000259" key="10">
    <source>
        <dbReference type="PROSITE" id="PS01124"/>
    </source>
</evidence>
<dbReference type="PANTHER" id="PTHR43547:SF2">
    <property type="entry name" value="HYBRID SIGNAL TRANSDUCTION HISTIDINE KINASE C"/>
    <property type="match status" value="1"/>
</dbReference>
<dbReference type="InterPro" id="IPR011123">
    <property type="entry name" value="Y_Y_Y"/>
</dbReference>
<feature type="modified residue" description="4-aspartylphosphate" evidence="7">
    <location>
        <position position="1211"/>
    </location>
</feature>
<dbReference type="Pfam" id="PF02518">
    <property type="entry name" value="HATPase_c"/>
    <property type="match status" value="1"/>
</dbReference>
<dbReference type="PROSITE" id="PS01124">
    <property type="entry name" value="HTH_ARAC_FAMILY_2"/>
    <property type="match status" value="1"/>
</dbReference>
<keyword evidence="14" id="KW-1185">Reference proteome</keyword>
<evidence type="ECO:0000256" key="3">
    <source>
        <dbReference type="ARBA" id="ARBA00022553"/>
    </source>
</evidence>
<dbReference type="InterPro" id="IPR004358">
    <property type="entry name" value="Sig_transdc_His_kin-like_C"/>
</dbReference>
<feature type="transmembrane region" description="Helical" evidence="9">
    <location>
        <begin position="868"/>
        <end position="892"/>
    </location>
</feature>
<keyword evidence="6" id="KW-0804">Transcription</keyword>
<dbReference type="CDD" id="cd17574">
    <property type="entry name" value="REC_OmpR"/>
    <property type="match status" value="1"/>
</dbReference>
<comment type="caution">
    <text evidence="13">The sequence shown here is derived from an EMBL/GenBank/DDBJ whole genome shotgun (WGS) entry which is preliminary data.</text>
</comment>
<dbReference type="SUPFAM" id="SSF47384">
    <property type="entry name" value="Homodimeric domain of signal transducing histidine kinase"/>
    <property type="match status" value="1"/>
</dbReference>
<gene>
    <name evidence="13" type="ORF">GCM10011518_34050</name>
</gene>
<dbReference type="Proteomes" id="UP000655016">
    <property type="component" value="Unassembled WGS sequence"/>
</dbReference>
<dbReference type="InterPro" id="IPR001789">
    <property type="entry name" value="Sig_transdc_resp-reg_receiver"/>
</dbReference>
<dbReference type="InterPro" id="IPR018060">
    <property type="entry name" value="HTH_AraC"/>
</dbReference>
<feature type="coiled-coil region" evidence="8">
    <location>
        <begin position="1267"/>
        <end position="1294"/>
    </location>
</feature>
<evidence type="ECO:0000256" key="6">
    <source>
        <dbReference type="ARBA" id="ARBA00023163"/>
    </source>
</evidence>
<sequence length="1416" mass="163184">MAQQNYAVKNYLVEEGLPHNVINQILQDKKGFIWLATYNGLSKYDGYTFKNYKSRPSDKVFMKKNRIDRIVEDKYGRIWIRSNSAQSNTYCFNPETESFWSTSLIKNPSVQDFPLTKIISQKSGYVWLISETSGCILVKDAAFNTEVYNQKSGNLPAASVRFVYEDKQQNSWLLTDNGITLIKKSKLEKPIHYFSNKNTVAKAFHTAIELEDEIWFGASNGKIVKYSKTDHTFRTSRLEIDANITRFEKLNDQTILAISDQKGFATVDIHNHNVQIYDSKSYPQLKTADLVPISIVQNHLFWFVRDNEKGIYLFDFNTQKLKYFLSDFQETKNRSTSEHAFVFSNKKGEIWVQPNGGKFSRFDPATEKLVPLTPESSHNQVKNFHCAYFDKQGNLWYSSQASGLTKISFSNHNFKTFPLLDSEVRCIFQQKNGNVWVSTKGNQLILLDKNLNKIGHLSPSGSLAEKSNWNKTIYSITEDSNATIWIGTRGDGLYKFVPVKAFNYKATHYKNEKSNPYSLSNDDIYSVYQDKKNQIWIGTLDGINLLSNNKFIHYKNDWKSYPKTDFKKVRCMSHSGNLIYAGTTDGLLVFNPNKINGKVHHYEIEPNSDKSLSGNDIIDICVTRKNDIFLATSDGGIDKVIQKDALSFPLRFKSFKQGDGLPSDNIISLQEDANGEIWVAADYNLTRFNPGREVFEVFPQIKLITKGQNFSEATKFRLQNNELLFGYANGILHFFPDQIKSNSFSPYLALTDFKVMNQKEPANKPLFDTSIDNSKELVLKHNQNFFKIEFAALDYTNSSNIKYAYKLEGFDENWNYVQNQNSIIYTNVPKGDYIFKIKSTNSQGIWVENKRQLPIIVRPSIWNTTVFYIFYVILILAILFLINYTLITIYRLKTNVKVEKRMSDMKQKFFIDISHEIRTPLTLISGPIEYLINDNRTPEPVKQQLSYVSQSSNRLLRLVNQILDLRKFQDVSLEVSEINIAEFVKAIFNDFVEIAKEQQINFTFHEEAGNTKIWADKNGLEKIIMNLLSNAFKYTPNGKSIKVRITKDENQIAIDIIDEGIGISQEKIGRLFTRFVSFNQKRSNPSTGIGLSLVKELIEKHNGSLNLISEPDKGSTFSVYLKLGKEHFPEDVVFDLEEKNPEIPDTEEISVLSLPKNNSEKIKILIVEDDVKLRKFITNILESDYQVLEAENGKIGYQMIMDENPDFIISDIMMPEMNGIELLKKIRTNIETSHVPVILLTAKTTIESQLEGLTYGADDYITKPFSVSYLKARIENLLNQRKRLQEIFGAIEETEFKEFNPKPHLISDQDEEIMLKVIQIIEENIDNNDFSVEDLGSFVGLNRTTFYYKIKSLTGYSPVEFIRDIRIKRAAQLITTNQLLIKEIAYMTGFSDIKYFNKSFKKKYGVTPMEYRKQHK</sequence>
<keyword evidence="4" id="KW-0805">Transcription regulation</keyword>
<dbReference type="SUPFAM" id="SSF52172">
    <property type="entry name" value="CheY-like"/>
    <property type="match status" value="1"/>
</dbReference>
<dbReference type="SUPFAM" id="SSF46689">
    <property type="entry name" value="Homeodomain-like"/>
    <property type="match status" value="1"/>
</dbReference>
<keyword evidence="13" id="KW-0418">Kinase</keyword>
<accession>A0ABQ1UQ21</accession>
<dbReference type="SUPFAM" id="SSF55874">
    <property type="entry name" value="ATPase domain of HSP90 chaperone/DNA topoisomerase II/histidine kinase"/>
    <property type="match status" value="1"/>
</dbReference>
<dbReference type="EC" id="2.7.13.3" evidence="2"/>
<keyword evidence="9" id="KW-0812">Transmembrane</keyword>
<feature type="domain" description="HTH araC/xylS-type" evidence="10">
    <location>
        <begin position="1315"/>
        <end position="1414"/>
    </location>
</feature>
<dbReference type="CDD" id="cd00082">
    <property type="entry name" value="HisKA"/>
    <property type="match status" value="1"/>
</dbReference>
<dbReference type="PANTHER" id="PTHR43547">
    <property type="entry name" value="TWO-COMPONENT HISTIDINE KINASE"/>
    <property type="match status" value="1"/>
</dbReference>
<name>A0ABQ1UQ21_9FLAO</name>
<evidence type="ECO:0000256" key="9">
    <source>
        <dbReference type="SAM" id="Phobius"/>
    </source>
</evidence>
<evidence type="ECO:0000256" key="4">
    <source>
        <dbReference type="ARBA" id="ARBA00023015"/>
    </source>
</evidence>
<dbReference type="Pfam" id="PF07494">
    <property type="entry name" value="Reg_prop"/>
    <property type="match status" value="4"/>
</dbReference>
<dbReference type="PROSITE" id="PS50109">
    <property type="entry name" value="HIS_KIN"/>
    <property type="match status" value="1"/>
</dbReference>
<dbReference type="Pfam" id="PF07495">
    <property type="entry name" value="Y_Y_Y"/>
    <property type="match status" value="1"/>
</dbReference>
<feature type="domain" description="Histidine kinase" evidence="11">
    <location>
        <begin position="912"/>
        <end position="1125"/>
    </location>
</feature>
<dbReference type="PROSITE" id="PS00041">
    <property type="entry name" value="HTH_ARAC_FAMILY_1"/>
    <property type="match status" value="1"/>
</dbReference>
<feature type="domain" description="Response regulatory" evidence="12">
    <location>
        <begin position="1163"/>
        <end position="1278"/>
    </location>
</feature>
<evidence type="ECO:0000256" key="2">
    <source>
        <dbReference type="ARBA" id="ARBA00012438"/>
    </source>
</evidence>